<dbReference type="Proteomes" id="UP000245778">
    <property type="component" value="Unassembled WGS sequence"/>
</dbReference>
<name>A0A2U1CFS6_9FIRM</name>
<dbReference type="EMBL" id="QEKK01000001">
    <property type="protein sequence ID" value="PVY59667.1"/>
    <property type="molecule type" value="Genomic_DNA"/>
</dbReference>
<sequence>MNTVLTVVASVLASTGIATVVMKFLVESALKEAQEKKKQEQERRERRYKLDDELQHNISRALFWIHHGIKAHEKAEPHCYWNGELQKAMDEMGDTEKRKKNLDREQLAEVNE</sequence>
<protein>
    <submittedName>
        <fullName evidence="3">Uncharacterized protein</fullName>
    </submittedName>
</protein>
<dbReference type="GeneID" id="93228085"/>
<organism evidence="3 4">
    <name type="scientific">Intestinimonas butyriciproducens</name>
    <dbReference type="NCBI Taxonomy" id="1297617"/>
    <lineage>
        <taxon>Bacteria</taxon>
        <taxon>Bacillati</taxon>
        <taxon>Bacillota</taxon>
        <taxon>Clostridia</taxon>
        <taxon>Eubacteriales</taxon>
        <taxon>Intestinimonas</taxon>
    </lineage>
</organism>
<evidence type="ECO:0000313" key="4">
    <source>
        <dbReference type="Proteomes" id="UP000245778"/>
    </source>
</evidence>
<feature type="coiled-coil region" evidence="1">
    <location>
        <begin position="23"/>
        <end position="51"/>
    </location>
</feature>
<evidence type="ECO:0000256" key="1">
    <source>
        <dbReference type="SAM" id="Coils"/>
    </source>
</evidence>
<comment type="caution">
    <text evidence="3">The sequence shown here is derived from an EMBL/GenBank/DDBJ whole genome shotgun (WGS) entry which is preliminary data.</text>
</comment>
<proteinExistence type="predicted"/>
<gene>
    <name evidence="3" type="ORF">C7373_101181</name>
</gene>
<evidence type="ECO:0000256" key="2">
    <source>
        <dbReference type="SAM" id="MobiDB-lite"/>
    </source>
</evidence>
<feature type="region of interest" description="Disordered" evidence="2">
    <location>
        <begin position="92"/>
        <end position="112"/>
    </location>
</feature>
<dbReference type="RefSeq" id="WP_116721427.1">
    <property type="nucleotide sequence ID" value="NZ_CP011524.1"/>
</dbReference>
<keyword evidence="1" id="KW-0175">Coiled coil</keyword>
<dbReference type="AlphaFoldDB" id="A0A2U1CFS6"/>
<reference evidence="3 4" key="1">
    <citation type="submission" date="2018-04" db="EMBL/GenBank/DDBJ databases">
        <title>Genomic Encyclopedia of Type Strains, Phase IV (KMG-IV): sequencing the most valuable type-strain genomes for metagenomic binning, comparative biology and taxonomic classification.</title>
        <authorList>
            <person name="Goeker M."/>
        </authorList>
    </citation>
    <scope>NUCLEOTIDE SEQUENCE [LARGE SCALE GENOMIC DNA]</scope>
    <source>
        <strain evidence="3 4">DSM 26588</strain>
    </source>
</reference>
<evidence type="ECO:0000313" key="3">
    <source>
        <dbReference type="EMBL" id="PVY59667.1"/>
    </source>
</evidence>
<accession>A0A2U1CFS6</accession>